<dbReference type="PANTHER" id="PTHR43798:SF31">
    <property type="entry name" value="AB HYDROLASE SUPERFAMILY PROTEIN YCLE"/>
    <property type="match status" value="1"/>
</dbReference>
<accession>A0A417YIV1</accession>
<dbReference type="RefSeq" id="WP_118889020.1">
    <property type="nucleotide sequence ID" value="NZ_PHUT01000004.1"/>
</dbReference>
<dbReference type="Pfam" id="PF00561">
    <property type="entry name" value="Abhydrolase_1"/>
    <property type="match status" value="1"/>
</dbReference>
<dbReference type="InterPro" id="IPR029058">
    <property type="entry name" value="AB_hydrolase_fold"/>
</dbReference>
<name>A0A417YIV1_9BACI</name>
<dbReference type="InterPro" id="IPR050266">
    <property type="entry name" value="AB_hydrolase_sf"/>
</dbReference>
<evidence type="ECO:0000259" key="2">
    <source>
        <dbReference type="Pfam" id="PF00561"/>
    </source>
</evidence>
<evidence type="ECO:0000313" key="4">
    <source>
        <dbReference type="Proteomes" id="UP000285456"/>
    </source>
</evidence>
<dbReference type="PANTHER" id="PTHR43798">
    <property type="entry name" value="MONOACYLGLYCEROL LIPASE"/>
    <property type="match status" value="1"/>
</dbReference>
<dbReference type="EMBL" id="QWEH01000004">
    <property type="protein sequence ID" value="RHW32864.1"/>
    <property type="molecule type" value="Genomic_DNA"/>
</dbReference>
<dbReference type="Gene3D" id="3.40.50.1820">
    <property type="entry name" value="alpha/beta hydrolase"/>
    <property type="match status" value="1"/>
</dbReference>
<evidence type="ECO:0000256" key="1">
    <source>
        <dbReference type="ARBA" id="ARBA00022801"/>
    </source>
</evidence>
<sequence length="279" mass="31601">MWKQSFIETSRGRFEYFQKGNGEPLCVTHLYSEYNTNGNTFAQPFTDHYTVYLVNLKGCGNSVKAVHESEYRMSETVKDLEAIREALNIAKWGFAGHSTGGMLALMYGATAQESLTKIIGGGLCASAAYMDHPGSIYCKENPNNARIIEILRLLDSPTTPIEERRALNKEWFLMSIFDCEQYEEIINRPNSGKVVSPRLNYFSYQELKTYDVRPLLPSIQIPASIYCGLYDAQCPHVFSKEAADLMPNASMTNFERSNHNPFVEEEESFVQFVQSTVSN</sequence>
<keyword evidence="4" id="KW-1185">Reference proteome</keyword>
<gene>
    <name evidence="3" type="ORF">D1B32_07395</name>
</gene>
<dbReference type="GO" id="GO:0016020">
    <property type="term" value="C:membrane"/>
    <property type="evidence" value="ECO:0007669"/>
    <property type="project" value="TreeGrafter"/>
</dbReference>
<dbReference type="Gene3D" id="6.10.140.700">
    <property type="match status" value="1"/>
</dbReference>
<reference evidence="3 4" key="1">
    <citation type="journal article" date="2007" name="Int. J. Syst. Evol. Microbiol.">
        <title>Oceanobacillus profundus sp. nov., isolated from a deep-sea sediment core.</title>
        <authorList>
            <person name="Kim Y.G."/>
            <person name="Choi D.H."/>
            <person name="Hyun S."/>
            <person name="Cho B.C."/>
        </authorList>
    </citation>
    <scope>NUCLEOTIDE SEQUENCE [LARGE SCALE GENOMIC DNA]</scope>
    <source>
        <strain evidence="3 4">DSM 18246</strain>
    </source>
</reference>
<dbReference type="SUPFAM" id="SSF53474">
    <property type="entry name" value="alpha/beta-Hydrolases"/>
    <property type="match status" value="1"/>
</dbReference>
<organism evidence="3 4">
    <name type="scientific">Oceanobacillus profundus</name>
    <dbReference type="NCBI Taxonomy" id="372463"/>
    <lineage>
        <taxon>Bacteria</taxon>
        <taxon>Bacillati</taxon>
        <taxon>Bacillota</taxon>
        <taxon>Bacilli</taxon>
        <taxon>Bacillales</taxon>
        <taxon>Bacillaceae</taxon>
        <taxon>Oceanobacillus</taxon>
    </lineage>
</organism>
<keyword evidence="1 3" id="KW-0378">Hydrolase</keyword>
<dbReference type="GO" id="GO:0016787">
    <property type="term" value="F:hydrolase activity"/>
    <property type="evidence" value="ECO:0007669"/>
    <property type="project" value="UniProtKB-KW"/>
</dbReference>
<comment type="caution">
    <text evidence="3">The sequence shown here is derived from an EMBL/GenBank/DDBJ whole genome shotgun (WGS) entry which is preliminary data.</text>
</comment>
<evidence type="ECO:0000313" key="3">
    <source>
        <dbReference type="EMBL" id="RHW32864.1"/>
    </source>
</evidence>
<protein>
    <submittedName>
        <fullName evidence="3">Alpha/beta hydrolase</fullName>
    </submittedName>
</protein>
<dbReference type="InterPro" id="IPR000073">
    <property type="entry name" value="AB_hydrolase_1"/>
</dbReference>
<dbReference type="Proteomes" id="UP000285456">
    <property type="component" value="Unassembled WGS sequence"/>
</dbReference>
<proteinExistence type="predicted"/>
<feature type="domain" description="AB hydrolase-1" evidence="2">
    <location>
        <begin position="41"/>
        <end position="119"/>
    </location>
</feature>
<dbReference type="AlphaFoldDB" id="A0A417YIV1"/>
<dbReference type="OrthoDB" id="9796770at2"/>